<organism evidence="3 4">
    <name type="scientific">Acinetobacter chinensis</name>
    <dbReference type="NCBI Taxonomy" id="2004650"/>
    <lineage>
        <taxon>Bacteria</taxon>
        <taxon>Pseudomonadati</taxon>
        <taxon>Pseudomonadota</taxon>
        <taxon>Gammaproteobacteria</taxon>
        <taxon>Moraxellales</taxon>
        <taxon>Moraxellaceae</taxon>
        <taxon>Acinetobacter</taxon>
    </lineage>
</organism>
<dbReference type="RefSeq" id="WP_317085191.1">
    <property type="nucleotide sequence ID" value="NZ_JASVDY010000009.1"/>
</dbReference>
<reference evidence="3 4" key="1">
    <citation type="submission" date="2023-06" db="EMBL/GenBank/DDBJ databases">
        <title>Genomic Analysis of Acinetobacter Strains Recovered from South Australian Aquatic Samples provides Insights into the Circulation of Antibiotic Resistance determinants in the Environment.</title>
        <authorList>
            <person name="Tobin L."/>
            <person name="Jarocki V.M."/>
            <person name="Kenyon J."/>
            <person name="Drigo B."/>
            <person name="Donner E."/>
            <person name="Djordjevic S.P."/>
            <person name="Hamidian M."/>
        </authorList>
    </citation>
    <scope>NUCLEOTIDE SEQUENCE [LARGE SCALE GENOMIC DNA]</scope>
    <source>
        <strain evidence="3 4">SAAc652</strain>
    </source>
</reference>
<dbReference type="EMBL" id="JASVDY010000009">
    <property type="protein sequence ID" value="MDV2470509.1"/>
    <property type="molecule type" value="Genomic_DNA"/>
</dbReference>
<sequence length="120" mass="13478">MHITKLFPKAVLVSSLFLISAWTVAHEGHAHGMQQQHTEHHQMSQAQPMTNHQMPQGHMMGHANMSEAECTPHRQGEHAHMNAAEHVAHCQTVQPKNQEDQKGSTDSKNKNVKGDNHVHH</sequence>
<proteinExistence type="predicted"/>
<evidence type="ECO:0000313" key="4">
    <source>
        <dbReference type="Proteomes" id="UP001278188"/>
    </source>
</evidence>
<evidence type="ECO:0000256" key="1">
    <source>
        <dbReference type="SAM" id="MobiDB-lite"/>
    </source>
</evidence>
<feature type="region of interest" description="Disordered" evidence="1">
    <location>
        <begin position="87"/>
        <end position="120"/>
    </location>
</feature>
<keyword evidence="2" id="KW-0732">Signal</keyword>
<keyword evidence="4" id="KW-1185">Reference proteome</keyword>
<name>A0ABU3WJB2_9GAMM</name>
<feature type="chain" id="PRO_5046746793" description="Copper-binding protein" evidence="2">
    <location>
        <begin position="26"/>
        <end position="120"/>
    </location>
</feature>
<evidence type="ECO:0008006" key="5">
    <source>
        <dbReference type="Google" id="ProtNLM"/>
    </source>
</evidence>
<feature type="compositionally biased region" description="Basic and acidic residues" evidence="1">
    <location>
        <begin position="97"/>
        <end position="120"/>
    </location>
</feature>
<dbReference type="Proteomes" id="UP001278188">
    <property type="component" value="Unassembled WGS sequence"/>
</dbReference>
<evidence type="ECO:0000256" key="2">
    <source>
        <dbReference type="SAM" id="SignalP"/>
    </source>
</evidence>
<gene>
    <name evidence="3" type="ORF">QR674_16155</name>
</gene>
<evidence type="ECO:0000313" key="3">
    <source>
        <dbReference type="EMBL" id="MDV2470509.1"/>
    </source>
</evidence>
<comment type="caution">
    <text evidence="3">The sequence shown here is derived from an EMBL/GenBank/DDBJ whole genome shotgun (WGS) entry which is preliminary data.</text>
</comment>
<protein>
    <recommendedName>
        <fullName evidence="5">Copper-binding protein</fullName>
    </recommendedName>
</protein>
<feature type="signal peptide" evidence="2">
    <location>
        <begin position="1"/>
        <end position="25"/>
    </location>
</feature>
<accession>A0ABU3WJB2</accession>